<evidence type="ECO:0000313" key="4">
    <source>
        <dbReference type="Proteomes" id="UP001164705"/>
    </source>
</evidence>
<keyword evidence="4" id="KW-1185">Reference proteome</keyword>
<organism evidence="3 4">
    <name type="scientific">Lacinutrix neustonica</name>
    <dbReference type="NCBI Taxonomy" id="2980107"/>
    <lineage>
        <taxon>Bacteria</taxon>
        <taxon>Pseudomonadati</taxon>
        <taxon>Bacteroidota</taxon>
        <taxon>Flavobacteriia</taxon>
        <taxon>Flavobacteriales</taxon>
        <taxon>Flavobacteriaceae</taxon>
        <taxon>Lacinutrix</taxon>
    </lineage>
</organism>
<reference evidence="3" key="1">
    <citation type="submission" date="2022-11" db="EMBL/GenBank/DDBJ databases">
        <title>Lacinutrix neustonica HL-RS19T sp. nov., isolated from the surface microlayer sample of brackish Lake Shihwa.</title>
        <authorList>
            <person name="Choi J.Y."/>
            <person name="Hwang C.Y."/>
        </authorList>
    </citation>
    <scope>NUCLEOTIDE SEQUENCE</scope>
    <source>
        <strain evidence="3">HL-RS19</strain>
    </source>
</reference>
<accession>A0A9E8MY59</accession>
<sequence>MINGRAEKSSTKESEYKAVDNDTEAEKFVEKIIAPVTNQNVSNEPFDEHSLVVIAPEEPINIMAVQKVPVYPGCEDATNNEARRKCMSDKLSKHIQKTFDSGLGAQLGLEGRQKILVKFKITKAGKVEILNTRSPHDKLDKEAIRVVEKLPTMLPGMNDDKPVEVSYMLPINLNILN</sequence>
<dbReference type="EMBL" id="CP113088">
    <property type="protein sequence ID" value="WAC03713.1"/>
    <property type="molecule type" value="Genomic_DNA"/>
</dbReference>
<dbReference type="GO" id="GO:0055085">
    <property type="term" value="P:transmembrane transport"/>
    <property type="evidence" value="ECO:0007669"/>
    <property type="project" value="InterPro"/>
</dbReference>
<name>A0A9E8MY59_9FLAO</name>
<dbReference type="InterPro" id="IPR037682">
    <property type="entry name" value="TonB_C"/>
</dbReference>
<protein>
    <submittedName>
        <fullName evidence="3">Energy transducer TonB</fullName>
    </submittedName>
</protein>
<dbReference type="AlphaFoldDB" id="A0A9E8MY59"/>
<proteinExistence type="predicted"/>
<dbReference type="RefSeq" id="WP_267678348.1">
    <property type="nucleotide sequence ID" value="NZ_CP113088.1"/>
</dbReference>
<dbReference type="KEGG" id="lnu:N7U66_09940"/>
<feature type="region of interest" description="Disordered" evidence="1">
    <location>
        <begin position="1"/>
        <end position="20"/>
    </location>
</feature>
<dbReference type="Pfam" id="PF03544">
    <property type="entry name" value="TonB_C"/>
    <property type="match status" value="1"/>
</dbReference>
<evidence type="ECO:0000259" key="2">
    <source>
        <dbReference type="Pfam" id="PF03544"/>
    </source>
</evidence>
<gene>
    <name evidence="3" type="ORF">N7U66_09940</name>
</gene>
<dbReference type="Proteomes" id="UP001164705">
    <property type="component" value="Chromosome"/>
</dbReference>
<evidence type="ECO:0000256" key="1">
    <source>
        <dbReference type="SAM" id="MobiDB-lite"/>
    </source>
</evidence>
<dbReference type="SUPFAM" id="SSF74653">
    <property type="entry name" value="TolA/TonB C-terminal domain"/>
    <property type="match status" value="1"/>
</dbReference>
<feature type="domain" description="TonB C-terminal" evidence="2">
    <location>
        <begin position="107"/>
        <end position="172"/>
    </location>
</feature>
<evidence type="ECO:0000313" key="3">
    <source>
        <dbReference type="EMBL" id="WAC03713.1"/>
    </source>
</evidence>
<dbReference type="Gene3D" id="3.30.1150.10">
    <property type="match status" value="1"/>
</dbReference>